<dbReference type="RefSeq" id="WP_159455205.1">
    <property type="nucleotide sequence ID" value="NZ_FWZT01000004.1"/>
</dbReference>
<keyword evidence="2" id="KW-0808">Transferase</keyword>
<accession>A0A1Y6BJQ7</accession>
<feature type="domain" description="Methyltransferase" evidence="1">
    <location>
        <begin position="87"/>
        <end position="198"/>
    </location>
</feature>
<sequence>MRQLVLVLIVFGVTAGVQGHHRVFPPSSIDSRYYKVLAKHHPQSTGKWYMGRQIAEVMGPAGIPWLERPERQKEEDIRNLIKLLKLKPGMTVADVGAGSGRLSFLMAQELAPKGRVYALEIQEKMLNTIRTKAKKLKVRNVLARQSSVNSLGLKAGVLDLVLMVDVYHEFSHPHEMVLSMVKSLKKGGRIALVEYRGEDPKVPIKILHKMTMKQIKYEFSRPEFGLTFKELESRLPRQHLVFFEKS</sequence>
<proteinExistence type="predicted"/>
<dbReference type="InterPro" id="IPR029063">
    <property type="entry name" value="SAM-dependent_MTases_sf"/>
</dbReference>
<dbReference type="Pfam" id="PF13847">
    <property type="entry name" value="Methyltransf_31"/>
    <property type="match status" value="1"/>
</dbReference>
<keyword evidence="3" id="KW-1185">Reference proteome</keyword>
<reference evidence="3" key="1">
    <citation type="submission" date="2017-04" db="EMBL/GenBank/DDBJ databases">
        <authorList>
            <person name="Varghese N."/>
            <person name="Submissions S."/>
        </authorList>
    </citation>
    <scope>NUCLEOTIDE SEQUENCE [LARGE SCALE GENOMIC DNA]</scope>
    <source>
        <strain evidence="3">RKEM611</strain>
    </source>
</reference>
<dbReference type="InterPro" id="IPR025714">
    <property type="entry name" value="Methyltranfer_dom"/>
</dbReference>
<gene>
    <name evidence="2" type="ORF">SAMN06296036_104153</name>
</gene>
<dbReference type="Proteomes" id="UP000192907">
    <property type="component" value="Unassembled WGS sequence"/>
</dbReference>
<dbReference type="GO" id="GO:0008168">
    <property type="term" value="F:methyltransferase activity"/>
    <property type="evidence" value="ECO:0007669"/>
    <property type="project" value="UniProtKB-KW"/>
</dbReference>
<dbReference type="GO" id="GO:0032259">
    <property type="term" value="P:methylation"/>
    <property type="evidence" value="ECO:0007669"/>
    <property type="project" value="UniProtKB-KW"/>
</dbReference>
<dbReference type="AlphaFoldDB" id="A0A1Y6BJQ7"/>
<evidence type="ECO:0000313" key="2">
    <source>
        <dbReference type="EMBL" id="SMF06689.1"/>
    </source>
</evidence>
<dbReference type="PANTHER" id="PTHR43861">
    <property type="entry name" value="TRANS-ACONITATE 2-METHYLTRANSFERASE-RELATED"/>
    <property type="match status" value="1"/>
</dbReference>
<dbReference type="Gene3D" id="3.40.50.150">
    <property type="entry name" value="Vaccinia Virus protein VP39"/>
    <property type="match status" value="1"/>
</dbReference>
<dbReference type="EMBL" id="FWZT01000004">
    <property type="protein sequence ID" value="SMF06689.1"/>
    <property type="molecule type" value="Genomic_DNA"/>
</dbReference>
<dbReference type="SUPFAM" id="SSF53335">
    <property type="entry name" value="S-adenosyl-L-methionine-dependent methyltransferases"/>
    <property type="match status" value="1"/>
</dbReference>
<keyword evidence="2" id="KW-0489">Methyltransferase</keyword>
<dbReference type="STRING" id="1513793.SAMN06296036_104153"/>
<dbReference type="CDD" id="cd02440">
    <property type="entry name" value="AdoMet_MTases"/>
    <property type="match status" value="1"/>
</dbReference>
<protein>
    <submittedName>
        <fullName evidence="2">Methyltransferase domain-containing protein</fullName>
    </submittedName>
</protein>
<name>A0A1Y6BJQ7_9BACT</name>
<organism evidence="2 3">
    <name type="scientific">Pseudobacteriovorax antillogorgiicola</name>
    <dbReference type="NCBI Taxonomy" id="1513793"/>
    <lineage>
        <taxon>Bacteria</taxon>
        <taxon>Pseudomonadati</taxon>
        <taxon>Bdellovibrionota</taxon>
        <taxon>Oligoflexia</taxon>
        <taxon>Oligoflexales</taxon>
        <taxon>Pseudobacteriovoracaceae</taxon>
        <taxon>Pseudobacteriovorax</taxon>
    </lineage>
</organism>
<evidence type="ECO:0000259" key="1">
    <source>
        <dbReference type="Pfam" id="PF13847"/>
    </source>
</evidence>
<evidence type="ECO:0000313" key="3">
    <source>
        <dbReference type="Proteomes" id="UP000192907"/>
    </source>
</evidence>